<feature type="transmembrane region" description="Helical" evidence="9">
    <location>
        <begin position="52"/>
        <end position="70"/>
    </location>
</feature>
<gene>
    <name evidence="10" type="ORF">GCM10025791_31740</name>
</gene>
<reference evidence="11" key="1">
    <citation type="journal article" date="2019" name="Int. J. Syst. Evol. Microbiol.">
        <title>The Global Catalogue of Microorganisms (GCM) 10K type strain sequencing project: providing services to taxonomists for standard genome sequencing and annotation.</title>
        <authorList>
            <consortium name="The Broad Institute Genomics Platform"/>
            <consortium name="The Broad Institute Genome Sequencing Center for Infectious Disease"/>
            <person name="Wu L."/>
            <person name="Ma J."/>
        </authorList>
    </citation>
    <scope>NUCLEOTIDE SEQUENCE [LARGE SCALE GENOMIC DNA]</scope>
    <source>
        <strain evidence="11">JCM 19134</strain>
    </source>
</reference>
<comment type="similarity">
    <text evidence="8">Belongs to the TsuA/YedE (TC 9.B.102) family.</text>
</comment>
<keyword evidence="3" id="KW-1003">Cell membrane</keyword>
<protein>
    <submittedName>
        <fullName evidence="10">YeeE/YedE family protein</fullName>
    </submittedName>
</protein>
<keyword evidence="5 9" id="KW-0812">Transmembrane</keyword>
<keyword evidence="6 9" id="KW-1133">Transmembrane helix</keyword>
<evidence type="ECO:0000256" key="6">
    <source>
        <dbReference type="ARBA" id="ARBA00022989"/>
    </source>
</evidence>
<dbReference type="InterPro" id="IPR007272">
    <property type="entry name" value="Sulf_transp_TsuA/YedE"/>
</dbReference>
<comment type="subcellular location">
    <subcellularLocation>
        <location evidence="1">Cell inner membrane</location>
        <topology evidence="1">Multi-pass membrane protein</topology>
    </subcellularLocation>
</comment>
<dbReference type="AlphaFoldDB" id="A0AAV3U4Z1"/>
<keyword evidence="7 9" id="KW-0472">Membrane</keyword>
<evidence type="ECO:0000313" key="11">
    <source>
        <dbReference type="Proteomes" id="UP001409585"/>
    </source>
</evidence>
<dbReference type="PANTHER" id="PTHR30574">
    <property type="entry name" value="INNER MEMBRANE PROTEIN YEDE"/>
    <property type="match status" value="1"/>
</dbReference>
<evidence type="ECO:0000256" key="7">
    <source>
        <dbReference type="ARBA" id="ARBA00023136"/>
    </source>
</evidence>
<sequence>MSIATDTQILQGFLGGLLIGSAALLLLLGKGYIAGISGIVGRAVTSPRNGGWRWLFIAGLLCGSAIYFLINGSLNAQLPTLDVTLLLAAALVGVGTRLGSGCTSGHGVCGIGRRSPRSLIATAVFMVVAIITVAVVGR</sequence>
<dbReference type="Pfam" id="PF04143">
    <property type="entry name" value="Sulf_transp"/>
    <property type="match status" value="1"/>
</dbReference>
<evidence type="ECO:0000256" key="1">
    <source>
        <dbReference type="ARBA" id="ARBA00004429"/>
    </source>
</evidence>
<organism evidence="10 11">
    <name type="scientific">Halioxenophilus aromaticivorans</name>
    <dbReference type="NCBI Taxonomy" id="1306992"/>
    <lineage>
        <taxon>Bacteria</taxon>
        <taxon>Pseudomonadati</taxon>
        <taxon>Pseudomonadota</taxon>
        <taxon>Gammaproteobacteria</taxon>
        <taxon>Alteromonadales</taxon>
        <taxon>Alteromonadaceae</taxon>
        <taxon>Halioxenophilus</taxon>
    </lineage>
</organism>
<comment type="caution">
    <text evidence="10">The sequence shown here is derived from an EMBL/GenBank/DDBJ whole genome shotgun (WGS) entry which is preliminary data.</text>
</comment>
<evidence type="ECO:0000256" key="9">
    <source>
        <dbReference type="SAM" id="Phobius"/>
    </source>
</evidence>
<proteinExistence type="inferred from homology"/>
<evidence type="ECO:0000256" key="4">
    <source>
        <dbReference type="ARBA" id="ARBA00022519"/>
    </source>
</evidence>
<evidence type="ECO:0000256" key="5">
    <source>
        <dbReference type="ARBA" id="ARBA00022692"/>
    </source>
</evidence>
<dbReference type="GO" id="GO:0005886">
    <property type="term" value="C:plasma membrane"/>
    <property type="evidence" value="ECO:0007669"/>
    <property type="project" value="UniProtKB-SubCell"/>
</dbReference>
<keyword evidence="4" id="KW-0997">Cell inner membrane</keyword>
<dbReference type="Proteomes" id="UP001409585">
    <property type="component" value="Unassembled WGS sequence"/>
</dbReference>
<feature type="transmembrane region" description="Helical" evidence="9">
    <location>
        <begin position="12"/>
        <end position="40"/>
    </location>
</feature>
<dbReference type="RefSeq" id="WP_345424466.1">
    <property type="nucleotide sequence ID" value="NZ_AP031496.1"/>
</dbReference>
<evidence type="ECO:0000256" key="8">
    <source>
        <dbReference type="ARBA" id="ARBA00035655"/>
    </source>
</evidence>
<keyword evidence="11" id="KW-1185">Reference proteome</keyword>
<accession>A0AAV3U4Z1</accession>
<keyword evidence="2" id="KW-0813">Transport</keyword>
<evidence type="ECO:0000256" key="3">
    <source>
        <dbReference type="ARBA" id="ARBA00022475"/>
    </source>
</evidence>
<evidence type="ECO:0000256" key="2">
    <source>
        <dbReference type="ARBA" id="ARBA00022448"/>
    </source>
</evidence>
<feature type="transmembrane region" description="Helical" evidence="9">
    <location>
        <begin position="119"/>
        <end position="137"/>
    </location>
</feature>
<dbReference type="PANTHER" id="PTHR30574:SF1">
    <property type="entry name" value="SULPHUR TRANSPORT DOMAIN-CONTAINING PROTEIN"/>
    <property type="match status" value="1"/>
</dbReference>
<name>A0AAV3U4Z1_9ALTE</name>
<evidence type="ECO:0000313" key="10">
    <source>
        <dbReference type="EMBL" id="GAA4949200.1"/>
    </source>
</evidence>
<dbReference type="EMBL" id="BAABLX010000028">
    <property type="protein sequence ID" value="GAA4949200.1"/>
    <property type="molecule type" value="Genomic_DNA"/>
</dbReference>
<feature type="transmembrane region" description="Helical" evidence="9">
    <location>
        <begin position="76"/>
        <end position="98"/>
    </location>
</feature>